<dbReference type="InterPro" id="IPR036328">
    <property type="entry name" value="MliC_sf"/>
</dbReference>
<organism evidence="8 9">
    <name type="scientific">Roseateles asaccharophilus</name>
    <dbReference type="NCBI Taxonomy" id="582607"/>
    <lineage>
        <taxon>Bacteria</taxon>
        <taxon>Pseudomonadati</taxon>
        <taxon>Pseudomonadota</taxon>
        <taxon>Betaproteobacteria</taxon>
        <taxon>Burkholderiales</taxon>
        <taxon>Sphaerotilaceae</taxon>
        <taxon>Roseateles</taxon>
    </lineage>
</organism>
<evidence type="ECO:0000256" key="1">
    <source>
        <dbReference type="ARBA" id="ARBA00022729"/>
    </source>
</evidence>
<keyword evidence="2" id="KW-0472">Membrane</keyword>
<evidence type="ECO:0000256" key="3">
    <source>
        <dbReference type="ARBA" id="ARBA00023139"/>
    </source>
</evidence>
<dbReference type="EMBL" id="JAVDXV010000003">
    <property type="protein sequence ID" value="MDR7332684.1"/>
    <property type="molecule type" value="Genomic_DNA"/>
</dbReference>
<evidence type="ECO:0000256" key="4">
    <source>
        <dbReference type="ARBA" id="ARBA00023288"/>
    </source>
</evidence>
<keyword evidence="9" id="KW-1185">Reference proteome</keyword>
<sequence>MTTKRCLGVLALLASAAHAAAPACDAGWQLDVQLRLGGTHGPDLGSAEWQAGVERQLMLTEAPPRGGAAWCARVQQALDAARRAPVCRLRIGPDSIEGLSCRRAALATLDLRMAQALAAARRHAARKERARLDAEQQGWLRGRNDCWKAGPGDDARAACIADNYRQRLLELQTGYRLVPVQASVRWRCDDGSALTTHFYTVTDPPSLVAQRAGQRSLMKLQPAASGARYAGPNESFWEHQGEARITWGWQAPETRCVKQP</sequence>
<feature type="signal peptide" evidence="5">
    <location>
        <begin position="1"/>
        <end position="19"/>
    </location>
</feature>
<gene>
    <name evidence="8" type="ORF">J2X21_001817</name>
</gene>
<dbReference type="Pfam" id="PF07007">
    <property type="entry name" value="LprI"/>
    <property type="match status" value="1"/>
</dbReference>
<feature type="domain" description="Lysozyme inhibitor LprI-like N-terminal" evidence="6">
    <location>
        <begin position="97"/>
        <end position="171"/>
    </location>
</feature>
<feature type="chain" id="PRO_5045450186" description="DUF1311 domain-containing protein" evidence="5">
    <location>
        <begin position="20"/>
        <end position="260"/>
    </location>
</feature>
<evidence type="ECO:0000313" key="8">
    <source>
        <dbReference type="EMBL" id="MDR7332684.1"/>
    </source>
</evidence>
<keyword evidence="4" id="KW-0449">Lipoprotein</keyword>
<accession>A0ABU2A657</accession>
<dbReference type="Proteomes" id="UP001180825">
    <property type="component" value="Unassembled WGS sequence"/>
</dbReference>
<feature type="domain" description="C-type lysozyme inhibitor" evidence="7">
    <location>
        <begin position="186"/>
        <end position="253"/>
    </location>
</feature>
<dbReference type="Pfam" id="PF09864">
    <property type="entry name" value="MliC"/>
    <property type="match status" value="1"/>
</dbReference>
<evidence type="ECO:0000313" key="9">
    <source>
        <dbReference type="Proteomes" id="UP001180825"/>
    </source>
</evidence>
<dbReference type="InterPro" id="IPR009739">
    <property type="entry name" value="LprI-like_N"/>
</dbReference>
<dbReference type="InterPro" id="IPR052755">
    <property type="entry name" value="Lysozyme_Inhibitor_LprI"/>
</dbReference>
<reference evidence="8 9" key="1">
    <citation type="submission" date="2023-07" db="EMBL/GenBank/DDBJ databases">
        <title>Sorghum-associated microbial communities from plants grown in Nebraska, USA.</title>
        <authorList>
            <person name="Schachtman D."/>
        </authorList>
    </citation>
    <scope>NUCLEOTIDE SEQUENCE [LARGE SCALE GENOMIC DNA]</scope>
    <source>
        <strain evidence="8 9">BE316</strain>
    </source>
</reference>
<comment type="caution">
    <text evidence="8">The sequence shown here is derived from an EMBL/GenBank/DDBJ whole genome shotgun (WGS) entry which is preliminary data.</text>
</comment>
<evidence type="ECO:0000259" key="6">
    <source>
        <dbReference type="Pfam" id="PF07007"/>
    </source>
</evidence>
<evidence type="ECO:0000259" key="7">
    <source>
        <dbReference type="Pfam" id="PF09864"/>
    </source>
</evidence>
<dbReference type="PANTHER" id="PTHR37549">
    <property type="entry name" value="LIPOPROTEIN LPRI"/>
    <property type="match status" value="1"/>
</dbReference>
<dbReference type="SUPFAM" id="SSF141488">
    <property type="entry name" value="YdhA-like"/>
    <property type="match status" value="1"/>
</dbReference>
<dbReference type="Gene3D" id="2.40.128.200">
    <property type="match status" value="1"/>
</dbReference>
<dbReference type="InterPro" id="IPR018660">
    <property type="entry name" value="MliC"/>
</dbReference>
<keyword evidence="1 5" id="KW-0732">Signal</keyword>
<evidence type="ECO:0000256" key="5">
    <source>
        <dbReference type="SAM" id="SignalP"/>
    </source>
</evidence>
<evidence type="ECO:0008006" key="10">
    <source>
        <dbReference type="Google" id="ProtNLM"/>
    </source>
</evidence>
<dbReference type="RefSeq" id="WP_310327538.1">
    <property type="nucleotide sequence ID" value="NZ_JAVDXV010000003.1"/>
</dbReference>
<name>A0ABU2A657_9BURK</name>
<proteinExistence type="predicted"/>
<evidence type="ECO:0000256" key="2">
    <source>
        <dbReference type="ARBA" id="ARBA00023136"/>
    </source>
</evidence>
<dbReference type="PANTHER" id="PTHR37549:SF1">
    <property type="entry name" value="LIPOPROTEIN LPRI"/>
    <property type="match status" value="1"/>
</dbReference>
<protein>
    <recommendedName>
        <fullName evidence="10">DUF1311 domain-containing protein</fullName>
    </recommendedName>
</protein>
<keyword evidence="3" id="KW-0564">Palmitate</keyword>